<evidence type="ECO:0000313" key="4">
    <source>
        <dbReference type="Proteomes" id="UP000000542"/>
    </source>
</evidence>
<evidence type="ECO:0000313" key="3">
    <source>
        <dbReference type="EMBL" id="CAJ04756.1"/>
    </source>
</evidence>
<protein>
    <submittedName>
        <fullName evidence="3">Uncharacterized protein</fullName>
    </submittedName>
</protein>
<gene>
    <name evidence="3" type="ORF">LMJF_23_1155</name>
</gene>
<evidence type="ECO:0000256" key="1">
    <source>
        <dbReference type="SAM" id="Coils"/>
    </source>
</evidence>
<dbReference type="RefSeq" id="XP_001683458.1">
    <property type="nucleotide sequence ID" value="XM_001683406.1"/>
</dbReference>
<dbReference type="AlphaFoldDB" id="Q4QB40"/>
<feature type="signal peptide" evidence="2">
    <location>
        <begin position="1"/>
        <end position="30"/>
    </location>
</feature>
<dbReference type="HOGENOM" id="CLU_544527_0_0_1"/>
<dbReference type="EMBL" id="FR796419">
    <property type="protein sequence ID" value="CAJ04756.1"/>
    <property type="molecule type" value="Genomic_DNA"/>
</dbReference>
<sequence>MNWCLSRRWRFRLELLSASLLSRVHIGCHAEPRNNMSTTPAKNELASVHESIQITLSKIQEDSAKRSSQEQQLISSVASAKCLAGIFSAHSPTNDEVVRALKSAGEEEQVEAECLQRYQQFVEAKKRCFTSVEADLRSVSKVLSGVLAASEKVEEPTSGDCRAEVQENQCDGELLHLLRLWRTVVCLHDLVLGSLIKRGSDGSPCELQRFSAGEERSYVRESALRNTVADTEKMLLAIRKRWRDLTEEAEAVRATAESMTPLPFSDEATLLIADEKDEPLVASINQGLHELQQSSDRLRKKKVAVDEGAAALLEKVRNLSLQTAACRCSVEAFSQRSREAADDANSLMSAKARALQELHRKAQECASEQGLLDRDVGSYKQLCALLVEWAENEKSEAERIVAAEQEYHSLVSKERAQQEKLRCLRLSIKNLESEVRDASTEKQRIVGEVQYLSKLVSNPTVVTQVLARASEECHPEREVTALHNYLRFVQKARLERHTSHE</sequence>
<keyword evidence="1" id="KW-0175">Coiled coil</keyword>
<proteinExistence type="predicted"/>
<keyword evidence="2" id="KW-0732">Signal</keyword>
<evidence type="ECO:0000256" key="2">
    <source>
        <dbReference type="SAM" id="SignalP"/>
    </source>
</evidence>
<dbReference type="Proteomes" id="UP000000542">
    <property type="component" value="Chromosome 23"/>
</dbReference>
<dbReference type="OMA" id="WRTVVCL"/>
<reference evidence="3 4" key="1">
    <citation type="journal article" date="2005" name="Science">
        <title>The genome of the kinetoplastid parasite, Leishmania major.</title>
        <authorList>
            <person name="Ivens A.C."/>
            <person name="Peacock C.S."/>
            <person name="Worthey E.A."/>
            <person name="Murphy L."/>
            <person name="Aggarwal G."/>
            <person name="Berriman M."/>
            <person name="Sisk E."/>
            <person name="Rajandream M.A."/>
            <person name="Adlem E."/>
            <person name="Aert R."/>
            <person name="Anupama A."/>
            <person name="Apostolou Z."/>
            <person name="Attipoe P."/>
            <person name="Bason N."/>
            <person name="Bauser C."/>
            <person name="Beck A."/>
            <person name="Beverley S.M."/>
            <person name="Bianchettin G."/>
            <person name="Borzym K."/>
            <person name="Bothe G."/>
            <person name="Bruschi C.V."/>
            <person name="Collins M."/>
            <person name="Cadag E."/>
            <person name="Ciarloni L."/>
            <person name="Clayton C."/>
            <person name="Coulson R.M."/>
            <person name="Cronin A."/>
            <person name="Cruz A.K."/>
            <person name="Davies R.M."/>
            <person name="De Gaudenzi J."/>
            <person name="Dobson D.E."/>
            <person name="Duesterhoeft A."/>
            <person name="Fazelina G."/>
            <person name="Fosker N."/>
            <person name="Frasch A.C."/>
            <person name="Fraser A."/>
            <person name="Fuchs M."/>
            <person name="Gabel C."/>
            <person name="Goble A."/>
            <person name="Goffeau A."/>
            <person name="Harris D."/>
            <person name="Hertz-Fowler C."/>
            <person name="Hilbert H."/>
            <person name="Horn D."/>
            <person name="Huang Y."/>
            <person name="Klages S."/>
            <person name="Knights A."/>
            <person name="Kube M."/>
            <person name="Larke N."/>
            <person name="Litvin L."/>
            <person name="Lord A."/>
            <person name="Louie T."/>
            <person name="Marra M."/>
            <person name="Masuy D."/>
            <person name="Matthews K."/>
            <person name="Michaeli S."/>
            <person name="Mottram J.C."/>
            <person name="Muller-Auer S."/>
            <person name="Munden H."/>
            <person name="Nelson S."/>
            <person name="Norbertczak H."/>
            <person name="Oliver K."/>
            <person name="O'neil S."/>
            <person name="Pentony M."/>
            <person name="Pohl T.M."/>
            <person name="Price C."/>
            <person name="Purnelle B."/>
            <person name="Quail M.A."/>
            <person name="Rabbinowitsch E."/>
            <person name="Reinhardt R."/>
            <person name="Rieger M."/>
            <person name="Rinta J."/>
            <person name="Robben J."/>
            <person name="Robertson L."/>
            <person name="Ruiz J.C."/>
            <person name="Rutter S."/>
            <person name="Saunders D."/>
            <person name="Schafer M."/>
            <person name="Schein J."/>
            <person name="Schwartz D.C."/>
            <person name="Seeger K."/>
            <person name="Seyler A."/>
            <person name="Sharp S."/>
            <person name="Shin H."/>
            <person name="Sivam D."/>
            <person name="Squares R."/>
            <person name="Squares S."/>
            <person name="Tosato V."/>
            <person name="Vogt C."/>
            <person name="Volckaert G."/>
            <person name="Wambutt R."/>
            <person name="Warren T."/>
            <person name="Wedler H."/>
            <person name="Woodward J."/>
            <person name="Zhou S."/>
            <person name="Zimmermann W."/>
            <person name="Smith D.F."/>
            <person name="Blackwell J.M."/>
            <person name="Stuart K.D."/>
            <person name="Barrell B."/>
            <person name="Myler P.J."/>
        </authorList>
    </citation>
    <scope>NUCLEOTIDE SEQUENCE [LARGE SCALE GENOMIC DNA]</scope>
    <source>
        <strain evidence="4">MHOM/IL/81/Friedlin</strain>
    </source>
</reference>
<feature type="chain" id="PRO_5004241552" evidence="2">
    <location>
        <begin position="31"/>
        <end position="501"/>
    </location>
</feature>
<keyword evidence="4" id="KW-1185">Reference proteome</keyword>
<name>Q4QB40_LEIMA</name>
<reference evidence="3 4" key="2">
    <citation type="journal article" date="2011" name="Genome Res.">
        <title>Chromosome and gene copy number variation allow major structural change between species and strains of Leishmania.</title>
        <authorList>
            <person name="Rogers M.B."/>
            <person name="Hilley J.D."/>
            <person name="Dickens N.J."/>
            <person name="Wilkes J."/>
            <person name="Bates P.A."/>
            <person name="Depledge D.P."/>
            <person name="Harris D."/>
            <person name="Her Y."/>
            <person name="Herzyk P."/>
            <person name="Imamura H."/>
            <person name="Otto T.D."/>
            <person name="Sanders M."/>
            <person name="Seeger K."/>
            <person name="Dujardin J.C."/>
            <person name="Berriman M."/>
            <person name="Smith D.F."/>
            <person name="Hertz-Fowler C."/>
            <person name="Mottram J.C."/>
        </authorList>
    </citation>
    <scope>NUCLEOTIDE SEQUENCE [LARGE SCALE GENOMIC DNA]</scope>
    <source>
        <strain evidence="4">MHOM/IL/81/Friedlin</strain>
    </source>
</reference>
<dbReference type="eggNOG" id="ENOG502SH8C">
    <property type="taxonomic scope" value="Eukaryota"/>
</dbReference>
<dbReference type="InParanoid" id="Q4QB40"/>
<dbReference type="VEuPathDB" id="TriTrypDB:LmjF.23.1155"/>
<dbReference type="VEuPathDB" id="TriTrypDB:LMJFC_230021700"/>
<dbReference type="SMR" id="Q4QB40"/>
<organism evidence="3 4">
    <name type="scientific">Leishmania major</name>
    <dbReference type="NCBI Taxonomy" id="5664"/>
    <lineage>
        <taxon>Eukaryota</taxon>
        <taxon>Discoba</taxon>
        <taxon>Euglenozoa</taxon>
        <taxon>Kinetoplastea</taxon>
        <taxon>Metakinetoplastina</taxon>
        <taxon>Trypanosomatida</taxon>
        <taxon>Trypanosomatidae</taxon>
        <taxon>Leishmaniinae</taxon>
        <taxon>Leishmania</taxon>
    </lineage>
</organism>
<dbReference type="KEGG" id="lma:LMJF_23_1155"/>
<dbReference type="GeneID" id="5652107"/>
<feature type="coiled-coil region" evidence="1">
    <location>
        <begin position="414"/>
        <end position="448"/>
    </location>
</feature>
<dbReference type="VEuPathDB" id="TriTrypDB:LMJLV39_230021100"/>
<accession>Q4QB40</accession>